<dbReference type="NCBIfam" id="TIGR04294">
    <property type="entry name" value="pre_pil_HX9DG"/>
    <property type="match status" value="1"/>
</dbReference>
<dbReference type="InterPro" id="IPR045584">
    <property type="entry name" value="Pilin-like"/>
</dbReference>
<proteinExistence type="predicted"/>
<keyword evidence="1" id="KW-1133">Transmembrane helix</keyword>
<dbReference type="Gene3D" id="3.30.700.10">
    <property type="entry name" value="Glycoprotein, Type 4 Pilin"/>
    <property type="match status" value="1"/>
</dbReference>
<feature type="transmembrane region" description="Helical" evidence="1">
    <location>
        <begin position="21"/>
        <end position="41"/>
    </location>
</feature>
<keyword evidence="1" id="KW-0472">Membrane</keyword>
<sequence>MNSNFSKKAEGFDSEKCRAGLKVVEVGIAVLIVGVLIALMLPGTRRAGPAARRSQCVNNLRNIGIALYNYADTYGTLPPAYTVDAQGHRLHSWRTLLLPFLNNVALYRQIDLNQPWDSPANLKAFNTTPDIYRCPESSSPATHTSYLAIVTTDSCIQATEGRELNTISNGDGLAQTLLIVEMPEEDAVHWMAPQDASEASFLKISNDSRLPHQSGMNVLFADGRVTFLSAEISQDILRALITATSEDNEILYHEGF</sequence>
<dbReference type="RefSeq" id="WP_146501569.1">
    <property type="nucleotide sequence ID" value="NZ_SJPG01000001.1"/>
</dbReference>
<dbReference type="InterPro" id="IPR011453">
    <property type="entry name" value="DUF1559"/>
</dbReference>
<evidence type="ECO:0000259" key="2">
    <source>
        <dbReference type="Pfam" id="PF07596"/>
    </source>
</evidence>
<accession>A0A5C5X9A1</accession>
<feature type="domain" description="DUF1559" evidence="2">
    <location>
        <begin position="49"/>
        <end position="142"/>
    </location>
</feature>
<dbReference type="AlphaFoldDB" id="A0A5C5X9A1"/>
<name>A0A5C5X9A1_9PLAN</name>
<organism evidence="3 4">
    <name type="scientific">Rubinisphaera italica</name>
    <dbReference type="NCBI Taxonomy" id="2527969"/>
    <lineage>
        <taxon>Bacteria</taxon>
        <taxon>Pseudomonadati</taxon>
        <taxon>Planctomycetota</taxon>
        <taxon>Planctomycetia</taxon>
        <taxon>Planctomycetales</taxon>
        <taxon>Planctomycetaceae</taxon>
        <taxon>Rubinisphaera</taxon>
    </lineage>
</organism>
<evidence type="ECO:0000256" key="1">
    <source>
        <dbReference type="SAM" id="Phobius"/>
    </source>
</evidence>
<dbReference type="OrthoDB" id="285651at2"/>
<dbReference type="Pfam" id="PF07596">
    <property type="entry name" value="SBP_bac_10"/>
    <property type="match status" value="1"/>
</dbReference>
<gene>
    <name evidence="3" type="ORF">Pan54_01300</name>
</gene>
<keyword evidence="1" id="KW-0812">Transmembrane</keyword>
<protein>
    <recommendedName>
        <fullName evidence="2">DUF1559 domain-containing protein</fullName>
    </recommendedName>
</protein>
<dbReference type="EMBL" id="SJPG01000001">
    <property type="protein sequence ID" value="TWT59424.1"/>
    <property type="molecule type" value="Genomic_DNA"/>
</dbReference>
<dbReference type="PANTHER" id="PTHR30093:SF2">
    <property type="entry name" value="TYPE II SECRETION SYSTEM PROTEIN H"/>
    <property type="match status" value="1"/>
</dbReference>
<dbReference type="PANTHER" id="PTHR30093">
    <property type="entry name" value="GENERAL SECRETION PATHWAY PROTEIN G"/>
    <property type="match status" value="1"/>
</dbReference>
<dbReference type="SUPFAM" id="SSF54523">
    <property type="entry name" value="Pili subunits"/>
    <property type="match status" value="1"/>
</dbReference>
<reference evidence="3 4" key="1">
    <citation type="submission" date="2019-02" db="EMBL/GenBank/DDBJ databases">
        <title>Deep-cultivation of Planctomycetes and their phenomic and genomic characterization uncovers novel biology.</title>
        <authorList>
            <person name="Wiegand S."/>
            <person name="Jogler M."/>
            <person name="Boedeker C."/>
            <person name="Pinto D."/>
            <person name="Vollmers J."/>
            <person name="Rivas-Marin E."/>
            <person name="Kohn T."/>
            <person name="Peeters S.H."/>
            <person name="Heuer A."/>
            <person name="Rast P."/>
            <person name="Oberbeckmann S."/>
            <person name="Bunk B."/>
            <person name="Jeske O."/>
            <person name="Meyerdierks A."/>
            <person name="Storesund J.E."/>
            <person name="Kallscheuer N."/>
            <person name="Luecker S."/>
            <person name="Lage O.M."/>
            <person name="Pohl T."/>
            <person name="Merkel B.J."/>
            <person name="Hornburger P."/>
            <person name="Mueller R.-W."/>
            <person name="Bruemmer F."/>
            <person name="Labrenz M."/>
            <person name="Spormann A.M."/>
            <person name="Op Den Camp H."/>
            <person name="Overmann J."/>
            <person name="Amann R."/>
            <person name="Jetten M.S.M."/>
            <person name="Mascher T."/>
            <person name="Medema M.H."/>
            <person name="Devos D.P."/>
            <person name="Kaster A.-K."/>
            <person name="Ovreas L."/>
            <person name="Rohde M."/>
            <person name="Galperin M.Y."/>
            <person name="Jogler C."/>
        </authorList>
    </citation>
    <scope>NUCLEOTIDE SEQUENCE [LARGE SCALE GENOMIC DNA]</scope>
    <source>
        <strain evidence="3 4">Pan54</strain>
    </source>
</reference>
<evidence type="ECO:0000313" key="3">
    <source>
        <dbReference type="EMBL" id="TWT59424.1"/>
    </source>
</evidence>
<dbReference type="InterPro" id="IPR027558">
    <property type="entry name" value="Pre_pil_HX9DG_C"/>
</dbReference>
<keyword evidence="4" id="KW-1185">Reference proteome</keyword>
<comment type="caution">
    <text evidence="3">The sequence shown here is derived from an EMBL/GenBank/DDBJ whole genome shotgun (WGS) entry which is preliminary data.</text>
</comment>
<dbReference type="Proteomes" id="UP000316095">
    <property type="component" value="Unassembled WGS sequence"/>
</dbReference>
<evidence type="ECO:0000313" key="4">
    <source>
        <dbReference type="Proteomes" id="UP000316095"/>
    </source>
</evidence>